<evidence type="ECO:0000313" key="3">
    <source>
        <dbReference type="Proteomes" id="UP001548713"/>
    </source>
</evidence>
<accession>A0ABV2D2P8</accession>
<evidence type="ECO:0000313" key="2">
    <source>
        <dbReference type="EMBL" id="MET1756146.1"/>
    </source>
</evidence>
<dbReference type="Proteomes" id="UP001548713">
    <property type="component" value="Unassembled WGS sequence"/>
</dbReference>
<dbReference type="PROSITE" id="PS51257">
    <property type="entry name" value="PROKAR_LIPOPROTEIN"/>
    <property type="match status" value="1"/>
</dbReference>
<protein>
    <recommendedName>
        <fullName evidence="4">Secreted protein</fullName>
    </recommendedName>
</protein>
<feature type="chain" id="PRO_5047340111" description="Secreted protein" evidence="1">
    <location>
        <begin position="22"/>
        <end position="74"/>
    </location>
</feature>
<organism evidence="2 3">
    <name type="scientific">Novosphingobium kalidii</name>
    <dbReference type="NCBI Taxonomy" id="3230299"/>
    <lineage>
        <taxon>Bacteria</taxon>
        <taxon>Pseudomonadati</taxon>
        <taxon>Pseudomonadota</taxon>
        <taxon>Alphaproteobacteria</taxon>
        <taxon>Sphingomonadales</taxon>
        <taxon>Sphingomonadaceae</taxon>
        <taxon>Novosphingobium</taxon>
    </lineage>
</organism>
<comment type="caution">
    <text evidence="2">The sequence shown here is derived from an EMBL/GenBank/DDBJ whole genome shotgun (WGS) entry which is preliminary data.</text>
</comment>
<evidence type="ECO:0008006" key="4">
    <source>
        <dbReference type="Google" id="ProtNLM"/>
    </source>
</evidence>
<dbReference type="RefSeq" id="WP_353984639.1">
    <property type="nucleotide sequence ID" value="NZ_JBEWLY010000019.1"/>
</dbReference>
<keyword evidence="1" id="KW-0732">Signal</keyword>
<keyword evidence="3" id="KW-1185">Reference proteome</keyword>
<proteinExistence type="predicted"/>
<sequence>MRYALLIGLLALVPASLNASAAPTMTIVASSCMGAQHAVTIPIAPTAPLQQDGQLCCAKGCHSGKSRKRFLRAP</sequence>
<dbReference type="EMBL" id="JBEWLY010000019">
    <property type="protein sequence ID" value="MET1756146.1"/>
    <property type="molecule type" value="Genomic_DNA"/>
</dbReference>
<feature type="signal peptide" evidence="1">
    <location>
        <begin position="1"/>
        <end position="21"/>
    </location>
</feature>
<name>A0ABV2D2P8_9SPHN</name>
<gene>
    <name evidence="2" type="ORF">ABVV53_11875</name>
</gene>
<evidence type="ECO:0000256" key="1">
    <source>
        <dbReference type="SAM" id="SignalP"/>
    </source>
</evidence>
<reference evidence="2 3" key="1">
    <citation type="submission" date="2024-07" db="EMBL/GenBank/DDBJ databases">
        <title>Novosphingobium kalidii RD2P27.</title>
        <authorList>
            <person name="Sun J.-Q."/>
        </authorList>
    </citation>
    <scope>NUCLEOTIDE SEQUENCE [LARGE SCALE GENOMIC DNA]</scope>
    <source>
        <strain evidence="2 3">RD2P27</strain>
    </source>
</reference>